<feature type="domain" description="PTS EIIA type-4" evidence="6">
    <location>
        <begin position="5"/>
        <end position="125"/>
    </location>
</feature>
<dbReference type="InterPro" id="IPR039643">
    <property type="entry name" value="DhaM"/>
</dbReference>
<dbReference type="InterPro" id="IPR036662">
    <property type="entry name" value="PTS_EIIA_man-typ_sf"/>
</dbReference>
<dbReference type="EC" id="2.7.1.121" evidence="3"/>
<dbReference type="PANTHER" id="PTHR38594:SF1">
    <property type="entry name" value="PEP-DEPENDENT DIHYDROXYACETONE KINASE, PHOSPHORYL DONOR SUBUNIT DHAM"/>
    <property type="match status" value="1"/>
</dbReference>
<dbReference type="STRING" id="363870.NG54_17650"/>
<evidence type="ECO:0000256" key="4">
    <source>
        <dbReference type="ARBA" id="ARBA00022679"/>
    </source>
</evidence>
<evidence type="ECO:0000313" key="7">
    <source>
        <dbReference type="EMBL" id="KHD84111.1"/>
    </source>
</evidence>
<proteinExistence type="predicted"/>
<dbReference type="Proteomes" id="UP000476934">
    <property type="component" value="Unassembled WGS sequence"/>
</dbReference>
<dbReference type="NCBIfam" id="TIGR02364">
    <property type="entry name" value="dha_pts"/>
    <property type="match status" value="1"/>
</dbReference>
<evidence type="ECO:0000256" key="5">
    <source>
        <dbReference type="ARBA" id="ARBA00046577"/>
    </source>
</evidence>
<dbReference type="GO" id="GO:0016020">
    <property type="term" value="C:membrane"/>
    <property type="evidence" value="ECO:0007669"/>
    <property type="project" value="InterPro"/>
</dbReference>
<evidence type="ECO:0000256" key="1">
    <source>
        <dbReference type="ARBA" id="ARBA00001113"/>
    </source>
</evidence>
<evidence type="ECO:0000313" key="10">
    <source>
        <dbReference type="Proteomes" id="UP000476934"/>
    </source>
</evidence>
<evidence type="ECO:0000313" key="8">
    <source>
        <dbReference type="EMBL" id="NEY19501.1"/>
    </source>
</evidence>
<reference evidence="7 9" key="1">
    <citation type="submission" date="2014-10" db="EMBL/GenBank/DDBJ databases">
        <title>Draft genome of phytase producing Bacillus ginsengihumi strain M2.11.</title>
        <authorList>
            <person name="Toymentseva A."/>
            <person name="Boulygina E.A."/>
            <person name="Kazakov S.V."/>
            <person name="Kayumov I."/>
            <person name="Suleimanova A.D."/>
            <person name="Mardanova A.M."/>
            <person name="Maria S.N."/>
            <person name="Sergey M.Y."/>
            <person name="Sharipova M.R."/>
        </authorList>
    </citation>
    <scope>NUCLEOTIDE SEQUENCE [LARGE SCALE GENOMIC DNA]</scope>
    <source>
        <strain evidence="7 9">M2.11</strain>
    </source>
</reference>
<evidence type="ECO:0000313" key="9">
    <source>
        <dbReference type="Proteomes" id="UP000030588"/>
    </source>
</evidence>
<protein>
    <recommendedName>
        <fullName evidence="3">phosphoenolpyruvate--glycerone phosphotransferase</fullName>
        <ecNumber evidence="3">2.7.1.121</ecNumber>
    </recommendedName>
</protein>
<dbReference type="RefSeq" id="WP_025730038.1">
    <property type="nucleotide sequence ID" value="NZ_JAAIWK010000006.1"/>
</dbReference>
<dbReference type="Proteomes" id="UP000030588">
    <property type="component" value="Unassembled WGS sequence"/>
</dbReference>
<comment type="subunit">
    <text evidence="5">Homodimer. The dihydroxyacetone kinase complex is composed of a homodimer of DhaM, a homodimer of DhaK and the subunit DhaL.</text>
</comment>
<dbReference type="EMBL" id="JRUN01000101">
    <property type="protein sequence ID" value="KHD84111.1"/>
    <property type="molecule type" value="Genomic_DNA"/>
</dbReference>
<name>A0A0A6V944_9BACI</name>
<dbReference type="PROSITE" id="PS51096">
    <property type="entry name" value="PTS_EIIA_TYPE_4"/>
    <property type="match status" value="1"/>
</dbReference>
<keyword evidence="4 8" id="KW-0808">Transferase</keyword>
<dbReference type="AlphaFoldDB" id="A0A0A6V944"/>
<dbReference type="SUPFAM" id="SSF53062">
    <property type="entry name" value="PTS system fructose IIA component-like"/>
    <property type="match status" value="1"/>
</dbReference>
<keyword evidence="10" id="KW-1185">Reference proteome</keyword>
<dbReference type="OrthoDB" id="7065393at2"/>
<dbReference type="InterPro" id="IPR004701">
    <property type="entry name" value="PTS_EIIA_man-typ"/>
</dbReference>
<comment type="catalytic activity">
    <reaction evidence="1">
        <text>dihydroxyacetone + phosphoenolpyruvate = dihydroxyacetone phosphate + pyruvate</text>
        <dbReference type="Rhea" id="RHEA:18381"/>
        <dbReference type="ChEBI" id="CHEBI:15361"/>
        <dbReference type="ChEBI" id="CHEBI:16016"/>
        <dbReference type="ChEBI" id="CHEBI:57642"/>
        <dbReference type="ChEBI" id="CHEBI:58702"/>
        <dbReference type="EC" id="2.7.1.121"/>
    </reaction>
</comment>
<comment type="caution">
    <text evidence="7">The sequence shown here is derived from an EMBL/GenBank/DDBJ whole genome shotgun (WGS) entry which is preliminary data.</text>
</comment>
<dbReference type="GO" id="GO:0009401">
    <property type="term" value="P:phosphoenolpyruvate-dependent sugar phosphotransferase system"/>
    <property type="evidence" value="ECO:0007669"/>
    <property type="project" value="InterPro"/>
</dbReference>
<dbReference type="GO" id="GO:0047324">
    <property type="term" value="F:phosphoenolpyruvate-glycerone phosphotransferase activity"/>
    <property type="evidence" value="ECO:0007669"/>
    <property type="project" value="UniProtKB-EC"/>
</dbReference>
<dbReference type="InterPro" id="IPR012844">
    <property type="entry name" value="DhaM_N"/>
</dbReference>
<dbReference type="EMBL" id="JAAIWK010000006">
    <property type="protein sequence ID" value="NEY19501.1"/>
    <property type="molecule type" value="Genomic_DNA"/>
</dbReference>
<dbReference type="GO" id="GO:0019563">
    <property type="term" value="P:glycerol catabolic process"/>
    <property type="evidence" value="ECO:0007669"/>
    <property type="project" value="InterPro"/>
</dbReference>
<reference evidence="8 10" key="2">
    <citation type="submission" date="2020-02" db="EMBL/GenBank/DDBJ databases">
        <authorList>
            <person name="Feng H."/>
        </authorList>
    </citation>
    <scope>NUCLEOTIDE SEQUENCE [LARGE SCALE GENOMIC DNA]</scope>
    <source>
        <strain evidence="8 10">Gsoil 114</strain>
    </source>
</reference>
<keyword evidence="8" id="KW-0418">Kinase</keyword>
<evidence type="ECO:0000259" key="6">
    <source>
        <dbReference type="PROSITE" id="PS51096"/>
    </source>
</evidence>
<dbReference type="PANTHER" id="PTHR38594">
    <property type="entry name" value="PEP-DEPENDENT DIHYDROXYACETONE KINASE, PHOSPHORYL DONOR SUBUNIT DHAM"/>
    <property type="match status" value="1"/>
</dbReference>
<sequence>MSKKRFGIVIVSHVKELAAGLEALLAEVAKEVEITYAGGIEEGAIGTSFEAIHTAIVENDADKIFAFYDLGSAKINLEMAIEMTDKTIYLIDAAVVEGAYTTAALIQADASFETIMDQLKPLCIK</sequence>
<dbReference type="Pfam" id="PF03610">
    <property type="entry name" value="EIIA-man"/>
    <property type="match status" value="1"/>
</dbReference>
<gene>
    <name evidence="8" type="primary">dhaM</name>
    <name evidence="8" type="ORF">G4D61_05900</name>
    <name evidence="7" type="ORF">NG54_17650</name>
</gene>
<evidence type="ECO:0000256" key="2">
    <source>
        <dbReference type="ARBA" id="ARBA00002788"/>
    </source>
</evidence>
<reference evidence="8 10" key="3">
    <citation type="submission" date="2020-03" db="EMBL/GenBank/DDBJ databases">
        <title>Bacillus aquiflavi sp. nov., isolated from yellow water of strong flavor Chinese baijiu in Yibin region of China.</title>
        <authorList>
            <person name="Xie J."/>
        </authorList>
    </citation>
    <scope>NUCLEOTIDE SEQUENCE [LARGE SCALE GENOMIC DNA]</scope>
    <source>
        <strain evidence="8 10">Gsoil 114</strain>
    </source>
</reference>
<comment type="function">
    <text evidence="2">Component of the dihydroxyacetone kinase complex, which is responsible for the phosphoenolpyruvate (PEP)-dependent phosphorylation of dihydroxyacetone. DhaM serves as the phosphoryl donor. Is phosphorylated by phosphoenolpyruvate in an EI- and HPr-dependent reaction, and a phosphorelay system on histidine residues finally leads to phosphoryl transfer to DhaL and dihydroxyacetone.</text>
</comment>
<dbReference type="Gene3D" id="3.40.50.510">
    <property type="entry name" value="Phosphotransferase system, mannose-type IIA component"/>
    <property type="match status" value="1"/>
</dbReference>
<evidence type="ECO:0000256" key="3">
    <source>
        <dbReference type="ARBA" id="ARBA00012095"/>
    </source>
</evidence>
<accession>A0A0A6V944</accession>
<organism evidence="7 9">
    <name type="scientific">Heyndrickxia ginsengihumi</name>
    <dbReference type="NCBI Taxonomy" id="363870"/>
    <lineage>
        <taxon>Bacteria</taxon>
        <taxon>Bacillati</taxon>
        <taxon>Bacillota</taxon>
        <taxon>Bacilli</taxon>
        <taxon>Bacillales</taxon>
        <taxon>Bacillaceae</taxon>
        <taxon>Heyndrickxia</taxon>
    </lineage>
</organism>